<dbReference type="AlphaFoldDB" id="A0A4C1YPR5"/>
<name>A0A4C1YPR5_EUMVA</name>
<keyword evidence="3" id="KW-1185">Reference proteome</keyword>
<dbReference type="EMBL" id="BGZK01001359">
    <property type="protein sequence ID" value="GBP78148.1"/>
    <property type="molecule type" value="Genomic_DNA"/>
</dbReference>
<organism evidence="2 3">
    <name type="scientific">Eumeta variegata</name>
    <name type="common">Bagworm moth</name>
    <name type="synonym">Eumeta japonica</name>
    <dbReference type="NCBI Taxonomy" id="151549"/>
    <lineage>
        <taxon>Eukaryota</taxon>
        <taxon>Metazoa</taxon>
        <taxon>Ecdysozoa</taxon>
        <taxon>Arthropoda</taxon>
        <taxon>Hexapoda</taxon>
        <taxon>Insecta</taxon>
        <taxon>Pterygota</taxon>
        <taxon>Neoptera</taxon>
        <taxon>Endopterygota</taxon>
        <taxon>Lepidoptera</taxon>
        <taxon>Glossata</taxon>
        <taxon>Ditrysia</taxon>
        <taxon>Tineoidea</taxon>
        <taxon>Psychidae</taxon>
        <taxon>Oiketicinae</taxon>
        <taxon>Eumeta</taxon>
    </lineage>
</organism>
<evidence type="ECO:0000313" key="2">
    <source>
        <dbReference type="EMBL" id="GBP78148.1"/>
    </source>
</evidence>
<proteinExistence type="predicted"/>
<evidence type="ECO:0000256" key="1">
    <source>
        <dbReference type="SAM" id="MobiDB-lite"/>
    </source>
</evidence>
<feature type="compositionally biased region" description="Basic residues" evidence="1">
    <location>
        <begin position="1"/>
        <end position="11"/>
    </location>
</feature>
<feature type="compositionally biased region" description="Pro residues" evidence="1">
    <location>
        <begin position="21"/>
        <end position="31"/>
    </location>
</feature>
<accession>A0A4C1YPR5</accession>
<protein>
    <submittedName>
        <fullName evidence="2">Uncharacterized protein</fullName>
    </submittedName>
</protein>
<feature type="region of interest" description="Disordered" evidence="1">
    <location>
        <begin position="1"/>
        <end position="39"/>
    </location>
</feature>
<reference evidence="2 3" key="1">
    <citation type="journal article" date="2019" name="Commun. Biol.">
        <title>The bagworm genome reveals a unique fibroin gene that provides high tensile strength.</title>
        <authorList>
            <person name="Kono N."/>
            <person name="Nakamura H."/>
            <person name="Ohtoshi R."/>
            <person name="Tomita M."/>
            <person name="Numata K."/>
            <person name="Arakawa K."/>
        </authorList>
    </citation>
    <scope>NUCLEOTIDE SEQUENCE [LARGE SCALE GENOMIC DNA]</scope>
</reference>
<gene>
    <name evidence="2" type="ORF">EVAR_99182_1</name>
</gene>
<dbReference type="Proteomes" id="UP000299102">
    <property type="component" value="Unassembled WGS sequence"/>
</dbReference>
<evidence type="ECO:0000313" key="3">
    <source>
        <dbReference type="Proteomes" id="UP000299102"/>
    </source>
</evidence>
<sequence length="104" mass="11892">MRVPRRSRRPRWPVSERAPLTEPPFAFPPPSKGKRTRSMPLTNLAFTSLDLDYISRNNADLPSNDKADRRTLATPSQGAPLLWRHLPEASKELSLRYTSARTHD</sequence>
<comment type="caution">
    <text evidence="2">The sequence shown here is derived from an EMBL/GenBank/DDBJ whole genome shotgun (WGS) entry which is preliminary data.</text>
</comment>